<comment type="subcellular location">
    <subcellularLocation>
        <location evidence="1">Membrane</location>
        <topology evidence="1">Multi-pass membrane protein</topology>
    </subcellularLocation>
</comment>
<dbReference type="InterPro" id="IPR000601">
    <property type="entry name" value="PKD_dom"/>
</dbReference>
<evidence type="ECO:0000313" key="7">
    <source>
        <dbReference type="EMBL" id="MCZ0862251.1"/>
    </source>
</evidence>
<accession>A0ABT4IKI3</accession>
<dbReference type="SMART" id="SM00089">
    <property type="entry name" value="PKD"/>
    <property type="match status" value="3"/>
</dbReference>
<evidence type="ECO:0000256" key="4">
    <source>
        <dbReference type="ARBA" id="ARBA00022989"/>
    </source>
</evidence>
<reference evidence="7" key="1">
    <citation type="submission" date="2022-12" db="EMBL/GenBank/DDBJ databases">
        <title>Isolation and characterisation of novel Methanocorpusculum spp. from native Australian herbivores indicates the genus is ancestrally host-associated.</title>
        <authorList>
            <person name="Volmer J.G."/>
            <person name="Soo R.M."/>
            <person name="Evans P.N."/>
            <person name="Hoedt E.C."/>
            <person name="Astorga Alsina A.L."/>
            <person name="Woodcroft B.J."/>
            <person name="Tyson G.W."/>
            <person name="Hugenholtz P."/>
            <person name="Morrison M."/>
        </authorList>
    </citation>
    <scope>NUCLEOTIDE SEQUENCE</scope>
    <source>
        <strain evidence="7">CW153</strain>
    </source>
</reference>
<evidence type="ECO:0000259" key="6">
    <source>
        <dbReference type="PROSITE" id="PS50093"/>
    </source>
</evidence>
<dbReference type="InterPro" id="IPR022409">
    <property type="entry name" value="PKD/Chitinase_dom"/>
</dbReference>
<dbReference type="EMBL" id="JAPTGC010000003">
    <property type="protein sequence ID" value="MCZ0862251.1"/>
    <property type="molecule type" value="Genomic_DNA"/>
</dbReference>
<dbReference type="CDD" id="cd00146">
    <property type="entry name" value="PKD"/>
    <property type="match status" value="2"/>
</dbReference>
<proteinExistence type="predicted"/>
<dbReference type="PANTHER" id="PTHR46730">
    <property type="entry name" value="POLYCYSTIN-1"/>
    <property type="match status" value="1"/>
</dbReference>
<dbReference type="Gene3D" id="2.60.40.10">
    <property type="entry name" value="Immunoglobulins"/>
    <property type="match status" value="3"/>
</dbReference>
<organism evidence="7 8">
    <name type="scientific">Methanocorpusculum vombati</name>
    <dbReference type="NCBI Taxonomy" id="3002864"/>
    <lineage>
        <taxon>Archaea</taxon>
        <taxon>Methanobacteriati</taxon>
        <taxon>Methanobacteriota</taxon>
        <taxon>Stenosarchaea group</taxon>
        <taxon>Methanomicrobia</taxon>
        <taxon>Methanomicrobiales</taxon>
        <taxon>Methanocorpusculaceae</taxon>
        <taxon>Methanocorpusculum</taxon>
    </lineage>
</organism>
<feature type="domain" description="PKD" evidence="6">
    <location>
        <begin position="212"/>
        <end position="260"/>
    </location>
</feature>
<feature type="domain" description="PKD" evidence="6">
    <location>
        <begin position="31"/>
        <end position="90"/>
    </location>
</feature>
<keyword evidence="5" id="KW-0472">Membrane</keyword>
<evidence type="ECO:0000256" key="1">
    <source>
        <dbReference type="ARBA" id="ARBA00004141"/>
    </source>
</evidence>
<keyword evidence="8" id="KW-1185">Reference proteome</keyword>
<dbReference type="InterPro" id="IPR035986">
    <property type="entry name" value="PKD_dom_sf"/>
</dbReference>
<dbReference type="SUPFAM" id="SSF49299">
    <property type="entry name" value="PKD domain"/>
    <property type="match status" value="3"/>
</dbReference>
<comment type="caution">
    <text evidence="7">The sequence shown here is derived from an EMBL/GenBank/DDBJ whole genome shotgun (WGS) entry which is preliminary data.</text>
</comment>
<dbReference type="RefSeq" id="WP_268922480.1">
    <property type="nucleotide sequence ID" value="NZ_JAPTGC010000003.1"/>
</dbReference>
<feature type="domain" description="PKD" evidence="6">
    <location>
        <begin position="116"/>
        <end position="175"/>
    </location>
</feature>
<evidence type="ECO:0000256" key="5">
    <source>
        <dbReference type="ARBA" id="ARBA00023136"/>
    </source>
</evidence>
<keyword evidence="4" id="KW-1133">Transmembrane helix</keyword>
<dbReference type="InterPro" id="IPR013783">
    <property type="entry name" value="Ig-like_fold"/>
</dbReference>
<sequence length="289" mass="30350">MTFTITATPEAGLYPLQTVIAISEVPSITTTTYTYSFGDGTTLTTTTASPLTHTYAEPGTYTITVTATDANSTTETASVTVTAQSPTPAVIALRATPVSGYVPLAVIYTATIITPGNPADHTIDLDFGNDTAHFEDSNTITAQHLYTDAGTYTAKFTVKNNDEQLTAEQTLTITACATTYADPVLITSTSGASVTITNTAVNTDIQPDKAFWDFGDGTTLTATTAENIKKQTHTYAVPGVYTVSYTVSYPTGHAKTATTSAATLTALTVNKAIYNGIIVNGNYTGRKIL</sequence>
<dbReference type="PANTHER" id="PTHR46730:SF4">
    <property type="entry name" value="POLYCYSTIC KIDNEY DISEASE PROTEIN 1-LIKE 1"/>
    <property type="match status" value="1"/>
</dbReference>
<dbReference type="Proteomes" id="UP001141336">
    <property type="component" value="Unassembled WGS sequence"/>
</dbReference>
<dbReference type="Pfam" id="PF18911">
    <property type="entry name" value="PKD_4"/>
    <property type="match status" value="3"/>
</dbReference>
<keyword evidence="3" id="KW-0677">Repeat</keyword>
<name>A0ABT4IKI3_9EURY</name>
<protein>
    <submittedName>
        <fullName evidence="7">PKD domain-containing protein</fullName>
    </submittedName>
</protein>
<dbReference type="PROSITE" id="PS50093">
    <property type="entry name" value="PKD"/>
    <property type="match status" value="3"/>
</dbReference>
<keyword evidence="2" id="KW-0812">Transmembrane</keyword>
<evidence type="ECO:0000256" key="2">
    <source>
        <dbReference type="ARBA" id="ARBA00022692"/>
    </source>
</evidence>
<gene>
    <name evidence="7" type="ORF">O0S09_03150</name>
</gene>
<evidence type="ECO:0000313" key="8">
    <source>
        <dbReference type="Proteomes" id="UP001141336"/>
    </source>
</evidence>
<evidence type="ECO:0000256" key="3">
    <source>
        <dbReference type="ARBA" id="ARBA00022737"/>
    </source>
</evidence>